<keyword evidence="2" id="KW-1185">Reference proteome</keyword>
<proteinExistence type="predicted"/>
<evidence type="ECO:0000313" key="1">
    <source>
        <dbReference type="EMBL" id="KAK1131709.1"/>
    </source>
</evidence>
<dbReference type="AlphaFoldDB" id="A0AA40G6B9"/>
<gene>
    <name evidence="1" type="ORF">K0M31_015869</name>
</gene>
<dbReference type="EMBL" id="JAHYIQ010000005">
    <property type="protein sequence ID" value="KAK1131709.1"/>
    <property type="molecule type" value="Genomic_DNA"/>
</dbReference>
<accession>A0AA40G6B9</accession>
<organism evidence="1 2">
    <name type="scientific">Melipona bicolor</name>
    <dbReference type="NCBI Taxonomy" id="60889"/>
    <lineage>
        <taxon>Eukaryota</taxon>
        <taxon>Metazoa</taxon>
        <taxon>Ecdysozoa</taxon>
        <taxon>Arthropoda</taxon>
        <taxon>Hexapoda</taxon>
        <taxon>Insecta</taxon>
        <taxon>Pterygota</taxon>
        <taxon>Neoptera</taxon>
        <taxon>Endopterygota</taxon>
        <taxon>Hymenoptera</taxon>
        <taxon>Apocrita</taxon>
        <taxon>Aculeata</taxon>
        <taxon>Apoidea</taxon>
        <taxon>Anthophila</taxon>
        <taxon>Apidae</taxon>
        <taxon>Melipona</taxon>
    </lineage>
</organism>
<protein>
    <submittedName>
        <fullName evidence="1">Uncharacterized protein</fullName>
    </submittedName>
</protein>
<comment type="caution">
    <text evidence="1">The sequence shown here is derived from an EMBL/GenBank/DDBJ whole genome shotgun (WGS) entry which is preliminary data.</text>
</comment>
<sequence>MVSGSNSVSARTSASGVNAVESDKKIEIARASLGQTSRTGLTGGYASGMGPFFVARAKELFLTSQVDYT</sequence>
<reference evidence="1" key="1">
    <citation type="submission" date="2021-10" db="EMBL/GenBank/DDBJ databases">
        <title>Melipona bicolor Genome sequencing and assembly.</title>
        <authorList>
            <person name="Araujo N.S."/>
            <person name="Arias M.C."/>
        </authorList>
    </citation>
    <scope>NUCLEOTIDE SEQUENCE</scope>
    <source>
        <strain evidence="1">USP_2M_L1-L4_2017</strain>
        <tissue evidence="1">Whole body</tissue>
    </source>
</reference>
<dbReference type="Proteomes" id="UP001177670">
    <property type="component" value="Unassembled WGS sequence"/>
</dbReference>
<name>A0AA40G6B9_9HYME</name>
<evidence type="ECO:0000313" key="2">
    <source>
        <dbReference type="Proteomes" id="UP001177670"/>
    </source>
</evidence>